<dbReference type="InterPro" id="IPR002177">
    <property type="entry name" value="DPS_DNA-bd"/>
</dbReference>
<dbReference type="GO" id="GO:0016722">
    <property type="term" value="F:oxidoreductase activity, acting on metal ions"/>
    <property type="evidence" value="ECO:0007669"/>
    <property type="project" value="InterPro"/>
</dbReference>
<dbReference type="CDD" id="cd01043">
    <property type="entry name" value="DPS"/>
    <property type="match status" value="1"/>
</dbReference>
<evidence type="ECO:0000313" key="6">
    <source>
        <dbReference type="Proteomes" id="UP000067626"/>
    </source>
</evidence>
<dbReference type="InterPro" id="IPR012347">
    <property type="entry name" value="Ferritin-like"/>
</dbReference>
<dbReference type="GO" id="GO:0008199">
    <property type="term" value="F:ferric iron binding"/>
    <property type="evidence" value="ECO:0007669"/>
    <property type="project" value="InterPro"/>
</dbReference>
<dbReference type="PRINTS" id="PR01346">
    <property type="entry name" value="HELNAPAPROT"/>
</dbReference>
<evidence type="ECO:0000256" key="1">
    <source>
        <dbReference type="ARBA" id="ARBA00009497"/>
    </source>
</evidence>
<name>A0A0K1EA76_CHOCO</name>
<accession>A0A0K1EA76</accession>
<dbReference type="InterPro" id="IPR009078">
    <property type="entry name" value="Ferritin-like_SF"/>
</dbReference>
<reference evidence="5 6" key="1">
    <citation type="submission" date="2015-07" db="EMBL/GenBank/DDBJ databases">
        <title>Genome analysis of myxobacterium Chondromyces crocatus Cm c5 reveals a high potential for natural compound synthesis and the genetic basis for the loss of fruiting body formation.</title>
        <authorList>
            <person name="Zaburannyi N."/>
            <person name="Bunk B."/>
            <person name="Maier J."/>
            <person name="Overmann J."/>
            <person name="Mueller R."/>
        </authorList>
    </citation>
    <scope>NUCLEOTIDE SEQUENCE [LARGE SCALE GENOMIC DNA]</scope>
    <source>
        <strain evidence="5 6">Cm c5</strain>
    </source>
</reference>
<dbReference type="PROSITE" id="PS00818">
    <property type="entry name" value="DPS_1"/>
    <property type="match status" value="1"/>
</dbReference>
<keyword evidence="6" id="KW-1185">Reference proteome</keyword>
<dbReference type="PANTHER" id="PTHR42932:SF1">
    <property type="entry name" value="GENERAL STRESS PROTEIN 20U"/>
    <property type="match status" value="1"/>
</dbReference>
<dbReference type="Gene3D" id="1.20.1260.10">
    <property type="match status" value="1"/>
</dbReference>
<feature type="compositionally biased region" description="Polar residues" evidence="3">
    <location>
        <begin position="1"/>
        <end position="25"/>
    </location>
</feature>
<dbReference type="AlphaFoldDB" id="A0A0K1EA76"/>
<dbReference type="STRING" id="52.CMC5_016290"/>
<dbReference type="Proteomes" id="UP000067626">
    <property type="component" value="Chromosome"/>
</dbReference>
<proteinExistence type="inferred from homology"/>
<dbReference type="InterPro" id="IPR008331">
    <property type="entry name" value="Ferritin_DPS_dom"/>
</dbReference>
<dbReference type="EMBL" id="CP012159">
    <property type="protein sequence ID" value="AKT37488.1"/>
    <property type="molecule type" value="Genomic_DNA"/>
</dbReference>
<dbReference type="InterPro" id="IPR023188">
    <property type="entry name" value="DPS_DNA-bd_CS"/>
</dbReference>
<evidence type="ECO:0000256" key="2">
    <source>
        <dbReference type="RuleBase" id="RU003875"/>
    </source>
</evidence>
<dbReference type="SUPFAM" id="SSF47240">
    <property type="entry name" value="Ferritin-like"/>
    <property type="match status" value="1"/>
</dbReference>
<feature type="region of interest" description="Disordered" evidence="3">
    <location>
        <begin position="1"/>
        <end position="55"/>
    </location>
</feature>
<evidence type="ECO:0000259" key="4">
    <source>
        <dbReference type="Pfam" id="PF00210"/>
    </source>
</evidence>
<dbReference type="PATRIC" id="fig|52.7.peg.1743"/>
<feature type="domain" description="Ferritin/DPS" evidence="4">
    <location>
        <begin position="72"/>
        <end position="216"/>
    </location>
</feature>
<protein>
    <submittedName>
        <fullName evidence="5">DNA polymerase</fullName>
    </submittedName>
</protein>
<organism evidence="5 6">
    <name type="scientific">Chondromyces crocatus</name>
    <dbReference type="NCBI Taxonomy" id="52"/>
    <lineage>
        <taxon>Bacteria</taxon>
        <taxon>Pseudomonadati</taxon>
        <taxon>Myxococcota</taxon>
        <taxon>Polyangia</taxon>
        <taxon>Polyangiales</taxon>
        <taxon>Polyangiaceae</taxon>
        <taxon>Chondromyces</taxon>
    </lineage>
</organism>
<comment type="similarity">
    <text evidence="1 2">Belongs to the Dps family.</text>
</comment>
<evidence type="ECO:0000256" key="3">
    <source>
        <dbReference type="SAM" id="MobiDB-lite"/>
    </source>
</evidence>
<sequence>MATMNPSRMQPFQKGSNAATASMPTAGSAGPNGRQQEAQPILRQRSEETQPYGTLTRVPIGLDDDVRLASVEALNQILANTMVLRDLYKKHHWQVSGPTFIALHELFDKHFEQQVELVDDLAERVQILGGISVAMPHDVAERSTLERPPSGREEVPVQISRMLEAHEQILVQARQQARAAADRGDDGTNDLLVSQVVRTNEMQAWFLSQHLVDTPLVRAK</sequence>
<dbReference type="Pfam" id="PF00210">
    <property type="entry name" value="Ferritin"/>
    <property type="match status" value="1"/>
</dbReference>
<evidence type="ECO:0000313" key="5">
    <source>
        <dbReference type="EMBL" id="AKT37488.1"/>
    </source>
</evidence>
<gene>
    <name evidence="5" type="ORF">CMC5_016290</name>
</gene>
<dbReference type="KEGG" id="ccro:CMC5_016290"/>
<dbReference type="PANTHER" id="PTHR42932">
    <property type="entry name" value="GENERAL STRESS PROTEIN 20U"/>
    <property type="match status" value="1"/>
</dbReference>